<keyword evidence="1" id="KW-0472">Membrane</keyword>
<protein>
    <submittedName>
        <fullName evidence="2">Uncharacterized protein</fullName>
    </submittedName>
</protein>
<reference evidence="2 3" key="1">
    <citation type="submission" date="2019-02" db="EMBL/GenBank/DDBJ databases">
        <title>Deep-cultivation of Planctomycetes and their phenomic and genomic characterization uncovers novel biology.</title>
        <authorList>
            <person name="Wiegand S."/>
            <person name="Jogler M."/>
            <person name="Boedeker C."/>
            <person name="Pinto D."/>
            <person name="Vollmers J."/>
            <person name="Rivas-Marin E."/>
            <person name="Kohn T."/>
            <person name="Peeters S.H."/>
            <person name="Heuer A."/>
            <person name="Rast P."/>
            <person name="Oberbeckmann S."/>
            <person name="Bunk B."/>
            <person name="Jeske O."/>
            <person name="Meyerdierks A."/>
            <person name="Storesund J.E."/>
            <person name="Kallscheuer N."/>
            <person name="Luecker S."/>
            <person name="Lage O.M."/>
            <person name="Pohl T."/>
            <person name="Merkel B.J."/>
            <person name="Hornburger P."/>
            <person name="Mueller R.-W."/>
            <person name="Bruemmer F."/>
            <person name="Labrenz M."/>
            <person name="Spormann A.M."/>
            <person name="Op Den Camp H."/>
            <person name="Overmann J."/>
            <person name="Amann R."/>
            <person name="Jetten M.S.M."/>
            <person name="Mascher T."/>
            <person name="Medema M.H."/>
            <person name="Devos D.P."/>
            <person name="Kaster A.-K."/>
            <person name="Ovreas L."/>
            <person name="Rohde M."/>
            <person name="Galperin M.Y."/>
            <person name="Jogler C."/>
        </authorList>
    </citation>
    <scope>NUCLEOTIDE SEQUENCE [LARGE SCALE GENOMIC DNA]</scope>
    <source>
        <strain evidence="2 3">Poly59</strain>
    </source>
</reference>
<keyword evidence="1" id="KW-0812">Transmembrane</keyword>
<evidence type="ECO:0000256" key="1">
    <source>
        <dbReference type="SAM" id="Phobius"/>
    </source>
</evidence>
<dbReference type="Proteomes" id="UP000317977">
    <property type="component" value="Unassembled WGS sequence"/>
</dbReference>
<feature type="transmembrane region" description="Helical" evidence="1">
    <location>
        <begin position="110"/>
        <end position="130"/>
    </location>
</feature>
<evidence type="ECO:0000313" key="2">
    <source>
        <dbReference type="EMBL" id="TWU51455.1"/>
    </source>
</evidence>
<keyword evidence="3" id="KW-1185">Reference proteome</keyword>
<evidence type="ECO:0000313" key="3">
    <source>
        <dbReference type="Proteomes" id="UP000317977"/>
    </source>
</evidence>
<gene>
    <name evidence="2" type="ORF">Poly59_30470</name>
</gene>
<dbReference type="EMBL" id="SJPX01000003">
    <property type="protein sequence ID" value="TWU51455.1"/>
    <property type="molecule type" value="Genomic_DNA"/>
</dbReference>
<name>A0A5C6ES43_9BACT</name>
<feature type="transmembrane region" description="Helical" evidence="1">
    <location>
        <begin position="57"/>
        <end position="76"/>
    </location>
</feature>
<keyword evidence="1" id="KW-1133">Transmembrane helix</keyword>
<dbReference type="AlphaFoldDB" id="A0A5C6ES43"/>
<comment type="caution">
    <text evidence="2">The sequence shown here is derived from an EMBL/GenBank/DDBJ whole genome shotgun (WGS) entry which is preliminary data.</text>
</comment>
<accession>A0A5C6ES43</accession>
<organism evidence="2 3">
    <name type="scientific">Rubripirellula reticaptiva</name>
    <dbReference type="NCBI Taxonomy" id="2528013"/>
    <lineage>
        <taxon>Bacteria</taxon>
        <taxon>Pseudomonadati</taxon>
        <taxon>Planctomycetota</taxon>
        <taxon>Planctomycetia</taxon>
        <taxon>Pirellulales</taxon>
        <taxon>Pirellulaceae</taxon>
        <taxon>Rubripirellula</taxon>
    </lineage>
</organism>
<sequence>MPCTRSTACKFSQMESRLSVPGDGCRYPTNMPVTQDPYAPLSQQSGSSQSPHSRRRVAGAAVAVIAAIVVAGSGIANQRISLDHPFPDGTRYATYDPEFFFLGIPASPETARWISFTVVPILIALAIVLLRPLVRKARMPESQDGG</sequence>
<proteinExistence type="predicted"/>